<dbReference type="Proteomes" id="UP000217250">
    <property type="component" value="Chromosome"/>
</dbReference>
<dbReference type="KEGG" id="cgh:CGC50_12085"/>
<proteinExistence type="predicted"/>
<reference evidence="2" key="1">
    <citation type="submission" date="2017-06" db="EMBL/GenBank/DDBJ databases">
        <title>Capnocytophaga spp. assemblies.</title>
        <authorList>
            <person name="Gulvik C.A."/>
        </authorList>
    </citation>
    <scope>NUCLEOTIDE SEQUENCE [LARGE SCALE GENOMIC DNA]</scope>
    <source>
        <strain evidence="2">H1496</strain>
    </source>
</reference>
<protein>
    <submittedName>
        <fullName evidence="1">Uncharacterized protein</fullName>
    </submittedName>
</protein>
<evidence type="ECO:0000313" key="1">
    <source>
        <dbReference type="EMBL" id="ATA87801.1"/>
    </source>
</evidence>
<dbReference type="EMBL" id="CP022386">
    <property type="protein sequence ID" value="ATA87801.1"/>
    <property type="molecule type" value="Genomic_DNA"/>
</dbReference>
<gene>
    <name evidence="1" type="ORF">CGC50_12085</name>
</gene>
<dbReference type="AlphaFoldDB" id="A0A250FS25"/>
<name>A0A250FS25_9FLAO</name>
<sequence>MLKEGTFIYERERVLEKKNITVEQSKIEMIRETKYVVEEKVIYDSLGILQIYDGAAEGFIIHTRNKSDGNIIFKNRGYSNKILINRKLDCLIDGKDTIRNFEVFLKDQLIMVYPKEDDRIYVYKFK</sequence>
<organism evidence="1 2">
    <name type="scientific">Capnocytophaga gingivalis</name>
    <dbReference type="NCBI Taxonomy" id="1017"/>
    <lineage>
        <taxon>Bacteria</taxon>
        <taxon>Pseudomonadati</taxon>
        <taxon>Bacteroidota</taxon>
        <taxon>Flavobacteriia</taxon>
        <taxon>Flavobacteriales</taxon>
        <taxon>Flavobacteriaceae</taxon>
        <taxon>Capnocytophaga</taxon>
    </lineage>
</organism>
<evidence type="ECO:0000313" key="2">
    <source>
        <dbReference type="Proteomes" id="UP000217250"/>
    </source>
</evidence>
<accession>A0A250FS25</accession>